<organism evidence="2">
    <name type="scientific">Pyricularia oryzae (strain Y34)</name>
    <name type="common">Rice blast fungus</name>
    <name type="synonym">Magnaporthe oryzae</name>
    <dbReference type="NCBI Taxonomy" id="1143189"/>
    <lineage>
        <taxon>Eukaryota</taxon>
        <taxon>Fungi</taxon>
        <taxon>Dikarya</taxon>
        <taxon>Ascomycota</taxon>
        <taxon>Pezizomycotina</taxon>
        <taxon>Sordariomycetes</taxon>
        <taxon>Sordariomycetidae</taxon>
        <taxon>Magnaporthales</taxon>
        <taxon>Pyriculariaceae</taxon>
        <taxon>Pyricularia</taxon>
    </lineage>
</organism>
<accession>A0AA97PLT6</accession>
<dbReference type="AlphaFoldDB" id="A0AA97PLT6"/>
<evidence type="ECO:0000256" key="1">
    <source>
        <dbReference type="SAM" id="SignalP"/>
    </source>
</evidence>
<evidence type="ECO:0000313" key="2">
    <source>
        <dbReference type="EMBL" id="ELQ39436.1"/>
    </source>
</evidence>
<reference evidence="2" key="1">
    <citation type="journal article" date="2012" name="PLoS Genet.">
        <title>Comparative analysis of the genomes of two field isolates of the rice blast fungus Magnaporthe oryzae.</title>
        <authorList>
            <person name="Xue M."/>
            <person name="Yang J."/>
            <person name="Li Z."/>
            <person name="Hu S."/>
            <person name="Yao N."/>
            <person name="Dean R.A."/>
            <person name="Zhao W."/>
            <person name="Shen M."/>
            <person name="Zhang H."/>
            <person name="Li C."/>
            <person name="Liu L."/>
            <person name="Cao L."/>
            <person name="Xu X."/>
            <person name="Xing Y."/>
            <person name="Hsiang T."/>
            <person name="Zhang Z."/>
            <person name="Xu J.R."/>
            <person name="Peng Y.L."/>
        </authorList>
    </citation>
    <scope>NUCLEOTIDE SEQUENCE</scope>
    <source>
        <strain evidence="2">Y34</strain>
    </source>
</reference>
<proteinExistence type="predicted"/>
<name>A0AA97PLT6_PYRO3</name>
<dbReference type="EMBL" id="JH793976">
    <property type="protein sequence ID" value="ELQ39436.1"/>
    <property type="molecule type" value="Genomic_DNA"/>
</dbReference>
<feature type="chain" id="PRO_5041711202" evidence="1">
    <location>
        <begin position="21"/>
        <end position="171"/>
    </location>
</feature>
<protein>
    <submittedName>
        <fullName evidence="2">Uncharacterized protein</fullName>
    </submittedName>
</protein>
<keyword evidence="1" id="KW-0732">Signal</keyword>
<gene>
    <name evidence="2" type="ORF">OOU_Y34scaffold00498g19</name>
</gene>
<sequence>MKFTSALAIAAMYMAGPTLGAKLRPTNGHGAPDACLGVMYKKSEGVKGPSAARFATYPGGSGTVKHGVTRISVGVTEDCGLRGTPGNTPVGYGYEIKPMAWSDKPSRDVAVERVRAINDLMFVRRHKPEESDSRFRGFDENGKMLPLPSVEIRVTCRFHIEVDVEVFECDD</sequence>
<feature type="signal peptide" evidence="1">
    <location>
        <begin position="1"/>
        <end position="20"/>
    </location>
</feature>
<dbReference type="Proteomes" id="UP000011086">
    <property type="component" value="Unassembled WGS sequence"/>
</dbReference>